<protein>
    <submittedName>
        <fullName evidence="1">9737_t:CDS:1</fullName>
    </submittedName>
</protein>
<gene>
    <name evidence="1" type="ORF">SCALOS_LOCUS10634</name>
</gene>
<feature type="non-terminal residue" evidence="1">
    <location>
        <position position="53"/>
    </location>
</feature>
<evidence type="ECO:0000313" key="1">
    <source>
        <dbReference type="EMBL" id="CAG8704797.1"/>
    </source>
</evidence>
<proteinExistence type="predicted"/>
<sequence length="53" mass="6683">RKKKKKPKTRCQVTEERENRSIYKEKRKRRYSEENIDEIEELLYNARIRQLNS</sequence>
<name>A0ACA9PG89_9GLOM</name>
<comment type="caution">
    <text evidence="1">The sequence shown here is derived from an EMBL/GenBank/DDBJ whole genome shotgun (WGS) entry which is preliminary data.</text>
</comment>
<evidence type="ECO:0000313" key="2">
    <source>
        <dbReference type="Proteomes" id="UP000789860"/>
    </source>
</evidence>
<feature type="non-terminal residue" evidence="1">
    <location>
        <position position="1"/>
    </location>
</feature>
<accession>A0ACA9PG89</accession>
<dbReference type="Proteomes" id="UP000789860">
    <property type="component" value="Unassembled WGS sequence"/>
</dbReference>
<reference evidence="1" key="1">
    <citation type="submission" date="2021-06" db="EMBL/GenBank/DDBJ databases">
        <authorList>
            <person name="Kallberg Y."/>
            <person name="Tangrot J."/>
            <person name="Rosling A."/>
        </authorList>
    </citation>
    <scope>NUCLEOTIDE SEQUENCE</scope>
    <source>
        <strain evidence="1">AU212A</strain>
    </source>
</reference>
<organism evidence="1 2">
    <name type="scientific">Scutellospora calospora</name>
    <dbReference type="NCBI Taxonomy" id="85575"/>
    <lineage>
        <taxon>Eukaryota</taxon>
        <taxon>Fungi</taxon>
        <taxon>Fungi incertae sedis</taxon>
        <taxon>Mucoromycota</taxon>
        <taxon>Glomeromycotina</taxon>
        <taxon>Glomeromycetes</taxon>
        <taxon>Diversisporales</taxon>
        <taxon>Gigasporaceae</taxon>
        <taxon>Scutellospora</taxon>
    </lineage>
</organism>
<dbReference type="EMBL" id="CAJVPM010040937">
    <property type="protein sequence ID" value="CAG8704797.1"/>
    <property type="molecule type" value="Genomic_DNA"/>
</dbReference>
<keyword evidence="2" id="KW-1185">Reference proteome</keyword>